<proteinExistence type="predicted"/>
<dbReference type="OrthoDB" id="10258825at2759"/>
<gene>
    <name evidence="1" type="ORF">K432DRAFT_10908</name>
</gene>
<protein>
    <submittedName>
        <fullName evidence="1">Uncharacterized protein</fullName>
    </submittedName>
</protein>
<evidence type="ECO:0000313" key="2">
    <source>
        <dbReference type="Proteomes" id="UP000250266"/>
    </source>
</evidence>
<dbReference type="Proteomes" id="UP000250266">
    <property type="component" value="Unassembled WGS sequence"/>
</dbReference>
<reference evidence="1 2" key="1">
    <citation type="journal article" date="2016" name="Nat. Commun.">
        <title>Ectomycorrhizal ecology is imprinted in the genome of the dominant symbiotic fungus Cenococcum geophilum.</title>
        <authorList>
            <consortium name="DOE Joint Genome Institute"/>
            <person name="Peter M."/>
            <person name="Kohler A."/>
            <person name="Ohm R.A."/>
            <person name="Kuo A."/>
            <person name="Krutzmann J."/>
            <person name="Morin E."/>
            <person name="Arend M."/>
            <person name="Barry K.W."/>
            <person name="Binder M."/>
            <person name="Choi C."/>
            <person name="Clum A."/>
            <person name="Copeland A."/>
            <person name="Grisel N."/>
            <person name="Haridas S."/>
            <person name="Kipfer T."/>
            <person name="LaButti K."/>
            <person name="Lindquist E."/>
            <person name="Lipzen A."/>
            <person name="Maire R."/>
            <person name="Meier B."/>
            <person name="Mihaltcheva S."/>
            <person name="Molinier V."/>
            <person name="Murat C."/>
            <person name="Poggeler S."/>
            <person name="Quandt C.A."/>
            <person name="Sperisen C."/>
            <person name="Tritt A."/>
            <person name="Tisserant E."/>
            <person name="Crous P.W."/>
            <person name="Henrissat B."/>
            <person name="Nehls U."/>
            <person name="Egli S."/>
            <person name="Spatafora J.W."/>
            <person name="Grigoriev I.V."/>
            <person name="Martin F.M."/>
        </authorList>
    </citation>
    <scope>NUCLEOTIDE SEQUENCE [LARGE SCALE GENOMIC DNA]</scope>
    <source>
        <strain evidence="1 2">CBS 459.81</strain>
    </source>
</reference>
<keyword evidence="2" id="KW-1185">Reference proteome</keyword>
<dbReference type="EMBL" id="KV745887">
    <property type="protein sequence ID" value="OCK73218.1"/>
    <property type="molecule type" value="Genomic_DNA"/>
</dbReference>
<sequence>MACTCLLVFVTNNTNINDDTFLTIKGKKISRVKGPKTNVSDFMAVLAKRGFMLKGFGARDGAREGSNVGVGVGVNLSNRMFVKMFVKAAPVRKGRNIMVNKGPGPGVRGRVGVRVQCRVIASLASLGRKFVSAAEVERESEDEAGVLKPCSGIR</sequence>
<evidence type="ECO:0000313" key="1">
    <source>
        <dbReference type="EMBL" id="OCK73218.1"/>
    </source>
</evidence>
<name>A0A8E2J8G3_9PEZI</name>
<accession>A0A8E2J8G3</accession>
<dbReference type="AlphaFoldDB" id="A0A8E2J8G3"/>
<organism evidence="1 2">
    <name type="scientific">Lepidopterella palustris CBS 459.81</name>
    <dbReference type="NCBI Taxonomy" id="1314670"/>
    <lineage>
        <taxon>Eukaryota</taxon>
        <taxon>Fungi</taxon>
        <taxon>Dikarya</taxon>
        <taxon>Ascomycota</taxon>
        <taxon>Pezizomycotina</taxon>
        <taxon>Dothideomycetes</taxon>
        <taxon>Pleosporomycetidae</taxon>
        <taxon>Mytilinidiales</taxon>
        <taxon>Argynnaceae</taxon>
        <taxon>Lepidopterella</taxon>
    </lineage>
</organism>